<organism evidence="1 2">
    <name type="scientific">Xaviernesmea rhizosphaerae</name>
    <dbReference type="NCBI Taxonomy" id="1672749"/>
    <lineage>
        <taxon>Bacteria</taxon>
        <taxon>Pseudomonadati</taxon>
        <taxon>Pseudomonadota</taxon>
        <taxon>Alphaproteobacteria</taxon>
        <taxon>Hyphomicrobiales</taxon>
        <taxon>Rhizobiaceae</taxon>
        <taxon>Rhizobium/Agrobacterium group</taxon>
        <taxon>Xaviernesmea</taxon>
    </lineage>
</organism>
<dbReference type="EMBL" id="MKIO01000047">
    <property type="protein sequence ID" value="OLP52701.1"/>
    <property type="molecule type" value="Genomic_DNA"/>
</dbReference>
<dbReference type="STRING" id="1672749.BJF92_14960"/>
<protein>
    <submittedName>
        <fullName evidence="1">Uncharacterized protein</fullName>
    </submittedName>
</protein>
<gene>
    <name evidence="1" type="ORF">BJF92_14960</name>
</gene>
<proteinExistence type="predicted"/>
<evidence type="ECO:0000313" key="2">
    <source>
        <dbReference type="Proteomes" id="UP000186143"/>
    </source>
</evidence>
<comment type="caution">
    <text evidence="1">The sequence shown here is derived from an EMBL/GenBank/DDBJ whole genome shotgun (WGS) entry which is preliminary data.</text>
</comment>
<dbReference type="AlphaFoldDB" id="A0A1Q9ACR2"/>
<evidence type="ECO:0000313" key="1">
    <source>
        <dbReference type="EMBL" id="OLP52701.1"/>
    </source>
</evidence>
<name>A0A1Q9ACR2_9HYPH</name>
<reference evidence="1 2" key="1">
    <citation type="submission" date="2016-09" db="EMBL/GenBank/DDBJ databases">
        <title>Rhizobium sp. nov., a novel species isolated from the rice rhizosphere.</title>
        <authorList>
            <person name="Zhao J."/>
            <person name="Zhang X."/>
        </authorList>
    </citation>
    <scope>NUCLEOTIDE SEQUENCE [LARGE SCALE GENOMIC DNA]</scope>
    <source>
        <strain evidence="1 2">MH17</strain>
    </source>
</reference>
<dbReference type="Proteomes" id="UP000186143">
    <property type="component" value="Unassembled WGS sequence"/>
</dbReference>
<accession>A0A1Q9ACR2</accession>
<sequence>MPLKSSGVRLPEDRWATRIHQEFLFAGKIAEETRKSNIFLLAQTIAPAKFFDATHAAHLHVFEFRNIQMFTHVPKVPLAAPCNVFVRSLFQPISLNFVLFSD</sequence>